<comment type="similarity">
    <text evidence="7">Belongs to the RnpA family.</text>
</comment>
<name>A0ABW1Z9C6_9BACT</name>
<evidence type="ECO:0000256" key="6">
    <source>
        <dbReference type="ARBA" id="ARBA00022884"/>
    </source>
</evidence>
<dbReference type="NCBIfam" id="TIGR00188">
    <property type="entry name" value="rnpA"/>
    <property type="match status" value="1"/>
</dbReference>
<dbReference type="SUPFAM" id="SSF54211">
    <property type="entry name" value="Ribosomal protein S5 domain 2-like"/>
    <property type="match status" value="1"/>
</dbReference>
<keyword evidence="2 7" id="KW-0819">tRNA processing</keyword>
<dbReference type="Gene3D" id="3.30.230.10">
    <property type="match status" value="1"/>
</dbReference>
<proteinExistence type="inferred from homology"/>
<evidence type="ECO:0000256" key="8">
    <source>
        <dbReference type="NCBIfam" id="TIGR00188"/>
    </source>
</evidence>
<comment type="catalytic activity">
    <reaction evidence="7">
        <text>Endonucleolytic cleavage of RNA, removing 5'-extranucleotides from tRNA precursor.</text>
        <dbReference type="EC" id="3.1.26.5"/>
    </reaction>
</comment>
<keyword evidence="6 7" id="KW-0694">RNA-binding</keyword>
<comment type="subunit">
    <text evidence="7">Consists of a catalytic RNA component (M1 or rnpB) and a protein subunit.</text>
</comment>
<gene>
    <name evidence="7 9" type="primary">rnpA</name>
    <name evidence="9" type="ORF">ACFQBQ_10815</name>
</gene>
<comment type="function">
    <text evidence="1 7">RNaseP catalyzes the removal of the 5'-leader sequence from pre-tRNA to produce the mature 5'-terminus. It can also cleave other RNA substrates such as 4.5S RNA. The protein component plays an auxiliary but essential role in vivo by binding to the 5'-leader sequence and broadening the substrate specificity of the ribozyme.</text>
</comment>
<evidence type="ECO:0000313" key="9">
    <source>
        <dbReference type="EMBL" id="MFC6646062.1"/>
    </source>
</evidence>
<dbReference type="RefSeq" id="WP_317890609.1">
    <property type="nucleotide sequence ID" value="NZ_JAGSYD010000001.1"/>
</dbReference>
<dbReference type="PANTHER" id="PTHR33992">
    <property type="entry name" value="RIBONUCLEASE P PROTEIN COMPONENT"/>
    <property type="match status" value="1"/>
</dbReference>
<evidence type="ECO:0000256" key="7">
    <source>
        <dbReference type="HAMAP-Rule" id="MF_00227"/>
    </source>
</evidence>
<evidence type="ECO:0000256" key="1">
    <source>
        <dbReference type="ARBA" id="ARBA00002663"/>
    </source>
</evidence>
<reference evidence="10" key="1">
    <citation type="journal article" date="2019" name="Int. J. Syst. Evol. Microbiol.">
        <title>The Global Catalogue of Microorganisms (GCM) 10K type strain sequencing project: providing services to taxonomists for standard genome sequencing and annotation.</title>
        <authorList>
            <consortium name="The Broad Institute Genomics Platform"/>
            <consortium name="The Broad Institute Genome Sequencing Center for Infectious Disease"/>
            <person name="Wu L."/>
            <person name="Ma J."/>
        </authorList>
    </citation>
    <scope>NUCLEOTIDE SEQUENCE [LARGE SCALE GENOMIC DNA]</scope>
    <source>
        <strain evidence="10">CGMCC 1.16026</strain>
    </source>
</reference>
<dbReference type="InterPro" id="IPR000100">
    <property type="entry name" value="RNase_P"/>
</dbReference>
<dbReference type="InterPro" id="IPR020539">
    <property type="entry name" value="RNase_P_CS"/>
</dbReference>
<accession>A0ABW1Z9C6</accession>
<dbReference type="EC" id="3.1.26.5" evidence="7 8"/>
<sequence>MLQHRLRKHADYQRAYAAAGRKQFGKLLAYFAAPRAAETRSETPGPRVGITVPKALGGAVDRNRIKRRLRECVRLHIDKLEGLPVDVILHPKRTVKDCDYAALDREVAITFRAAAAKLGGSKPGTSATFNG</sequence>
<organism evidence="9 10">
    <name type="scientific">Granulicella cerasi</name>
    <dbReference type="NCBI Taxonomy" id="741063"/>
    <lineage>
        <taxon>Bacteria</taxon>
        <taxon>Pseudomonadati</taxon>
        <taxon>Acidobacteriota</taxon>
        <taxon>Terriglobia</taxon>
        <taxon>Terriglobales</taxon>
        <taxon>Acidobacteriaceae</taxon>
        <taxon>Granulicella</taxon>
    </lineage>
</organism>
<evidence type="ECO:0000313" key="10">
    <source>
        <dbReference type="Proteomes" id="UP001596391"/>
    </source>
</evidence>
<protein>
    <recommendedName>
        <fullName evidence="7 8">Ribonuclease P protein component</fullName>
        <shortName evidence="7">RNase P protein</shortName>
        <shortName evidence="7">RNaseP protein</shortName>
        <ecNumber evidence="7 8">3.1.26.5</ecNumber>
    </recommendedName>
    <alternativeName>
        <fullName evidence="7">Protein C5</fullName>
    </alternativeName>
</protein>
<dbReference type="Pfam" id="PF00825">
    <property type="entry name" value="Ribonuclease_P"/>
    <property type="match status" value="1"/>
</dbReference>
<keyword evidence="3 7" id="KW-0540">Nuclease</keyword>
<dbReference type="HAMAP" id="MF_00227">
    <property type="entry name" value="RNase_P"/>
    <property type="match status" value="1"/>
</dbReference>
<keyword evidence="10" id="KW-1185">Reference proteome</keyword>
<evidence type="ECO:0000256" key="5">
    <source>
        <dbReference type="ARBA" id="ARBA00022801"/>
    </source>
</evidence>
<dbReference type="PROSITE" id="PS00648">
    <property type="entry name" value="RIBONUCLEASE_P"/>
    <property type="match status" value="1"/>
</dbReference>
<keyword evidence="5 7" id="KW-0378">Hydrolase</keyword>
<dbReference type="InterPro" id="IPR020568">
    <property type="entry name" value="Ribosomal_Su5_D2-typ_SF"/>
</dbReference>
<dbReference type="PANTHER" id="PTHR33992:SF1">
    <property type="entry name" value="RIBONUCLEASE P PROTEIN COMPONENT"/>
    <property type="match status" value="1"/>
</dbReference>
<evidence type="ECO:0000256" key="3">
    <source>
        <dbReference type="ARBA" id="ARBA00022722"/>
    </source>
</evidence>
<evidence type="ECO:0000256" key="4">
    <source>
        <dbReference type="ARBA" id="ARBA00022759"/>
    </source>
</evidence>
<dbReference type="GO" id="GO:0004526">
    <property type="term" value="F:ribonuclease P activity"/>
    <property type="evidence" value="ECO:0007669"/>
    <property type="project" value="UniProtKB-EC"/>
</dbReference>
<evidence type="ECO:0000256" key="2">
    <source>
        <dbReference type="ARBA" id="ARBA00022694"/>
    </source>
</evidence>
<keyword evidence="4 7" id="KW-0255">Endonuclease</keyword>
<dbReference type="InterPro" id="IPR014721">
    <property type="entry name" value="Ribsml_uS5_D2-typ_fold_subgr"/>
</dbReference>
<dbReference type="EMBL" id="JBHSWI010000001">
    <property type="protein sequence ID" value="MFC6646062.1"/>
    <property type="molecule type" value="Genomic_DNA"/>
</dbReference>
<comment type="caution">
    <text evidence="9">The sequence shown here is derived from an EMBL/GenBank/DDBJ whole genome shotgun (WGS) entry which is preliminary data.</text>
</comment>
<dbReference type="Proteomes" id="UP001596391">
    <property type="component" value="Unassembled WGS sequence"/>
</dbReference>